<organism evidence="2 3">
    <name type="scientific">Paraburkholderia agricolaris</name>
    <dbReference type="NCBI Taxonomy" id="2152888"/>
    <lineage>
        <taxon>Bacteria</taxon>
        <taxon>Pseudomonadati</taxon>
        <taxon>Pseudomonadota</taxon>
        <taxon>Betaproteobacteria</taxon>
        <taxon>Burkholderiales</taxon>
        <taxon>Burkholderiaceae</taxon>
        <taxon>Paraburkholderia</taxon>
    </lineage>
</organism>
<keyword evidence="3" id="KW-1185">Reference proteome</keyword>
<feature type="region of interest" description="Disordered" evidence="1">
    <location>
        <begin position="1"/>
        <end position="20"/>
    </location>
</feature>
<protein>
    <submittedName>
        <fullName evidence="2">Uncharacterized protein</fullName>
    </submittedName>
</protein>
<sequence length="77" mass="8047">MPTFKVYGPNPTDGPSKLSAEATRDNFNEDDATWGVVLAYNSSDTAATFTSATAPAASLRSALETAYPSPGFTVVEV</sequence>
<gene>
    <name evidence="2" type="ORF">PQR66_34770</name>
</gene>
<name>A0ABW8ZY97_9BURK</name>
<reference evidence="2 3" key="1">
    <citation type="journal article" date="2024" name="Chem. Sci.">
        <title>Discovery of megapolipeptins by genome mining of a Burkholderiales bacteria collection.</title>
        <authorList>
            <person name="Paulo B.S."/>
            <person name="Recchia M.J.J."/>
            <person name="Lee S."/>
            <person name="Fergusson C.H."/>
            <person name="Romanowski S.B."/>
            <person name="Hernandez A."/>
            <person name="Krull N."/>
            <person name="Liu D.Y."/>
            <person name="Cavanagh H."/>
            <person name="Bos A."/>
            <person name="Gray C.A."/>
            <person name="Murphy B.T."/>
            <person name="Linington R.G."/>
            <person name="Eustaquio A.S."/>
        </authorList>
    </citation>
    <scope>NUCLEOTIDE SEQUENCE [LARGE SCALE GENOMIC DNA]</scope>
    <source>
        <strain evidence="2 3">RL16-012-BIC-B</strain>
    </source>
</reference>
<dbReference type="RefSeq" id="WP_408334275.1">
    <property type="nucleotide sequence ID" value="NZ_JAQQFH010000043.1"/>
</dbReference>
<evidence type="ECO:0000256" key="1">
    <source>
        <dbReference type="SAM" id="MobiDB-lite"/>
    </source>
</evidence>
<dbReference type="Proteomes" id="UP001629249">
    <property type="component" value="Unassembled WGS sequence"/>
</dbReference>
<dbReference type="EMBL" id="JAQQFN010000037">
    <property type="protein sequence ID" value="MFL9888232.1"/>
    <property type="molecule type" value="Genomic_DNA"/>
</dbReference>
<evidence type="ECO:0000313" key="2">
    <source>
        <dbReference type="EMBL" id="MFL9888232.1"/>
    </source>
</evidence>
<evidence type="ECO:0000313" key="3">
    <source>
        <dbReference type="Proteomes" id="UP001629249"/>
    </source>
</evidence>
<accession>A0ABW8ZY97</accession>
<comment type="caution">
    <text evidence="2">The sequence shown here is derived from an EMBL/GenBank/DDBJ whole genome shotgun (WGS) entry which is preliminary data.</text>
</comment>
<proteinExistence type="predicted"/>